<dbReference type="Gene3D" id="3.20.20.450">
    <property type="entry name" value="EAL domain"/>
    <property type="match status" value="1"/>
</dbReference>
<dbReference type="InterPro" id="IPR035919">
    <property type="entry name" value="EAL_sf"/>
</dbReference>
<dbReference type="PANTHER" id="PTHR33121">
    <property type="entry name" value="CYCLIC DI-GMP PHOSPHODIESTERASE PDEF"/>
    <property type="match status" value="1"/>
</dbReference>
<proteinExistence type="predicted"/>
<dbReference type="SUPFAM" id="SSF141868">
    <property type="entry name" value="EAL domain-like"/>
    <property type="match status" value="1"/>
</dbReference>
<dbReference type="Pfam" id="PF00563">
    <property type="entry name" value="EAL"/>
    <property type="match status" value="1"/>
</dbReference>
<dbReference type="PANTHER" id="PTHR33121:SF70">
    <property type="entry name" value="SIGNALING PROTEIN YKOW"/>
    <property type="match status" value="1"/>
</dbReference>
<name>A0A2T1EJ75_9CYAN</name>
<protein>
    <submittedName>
        <fullName evidence="2">EAL domain-containing protein</fullName>
    </submittedName>
</protein>
<evidence type="ECO:0000313" key="2">
    <source>
        <dbReference type="EMBL" id="PSB32796.1"/>
    </source>
</evidence>
<dbReference type="Proteomes" id="UP000239576">
    <property type="component" value="Unassembled WGS sequence"/>
</dbReference>
<dbReference type="EMBL" id="PVWK01000025">
    <property type="protein sequence ID" value="PSB32796.1"/>
    <property type="molecule type" value="Genomic_DNA"/>
</dbReference>
<keyword evidence="3" id="KW-1185">Reference proteome</keyword>
<gene>
    <name evidence="2" type="ORF">C7B82_04970</name>
</gene>
<evidence type="ECO:0000313" key="3">
    <source>
        <dbReference type="Proteomes" id="UP000239576"/>
    </source>
</evidence>
<reference evidence="3" key="1">
    <citation type="submission" date="2018-02" db="EMBL/GenBank/DDBJ databases">
        <authorList>
            <person name="Moore K."/>
            <person name="Momper L."/>
        </authorList>
    </citation>
    <scope>NUCLEOTIDE SEQUENCE [LARGE SCALE GENOMIC DNA]</scope>
    <source>
        <strain evidence="3">ULC18</strain>
    </source>
</reference>
<accession>A0A2T1EJ75</accession>
<dbReference type="PROSITE" id="PS50883">
    <property type="entry name" value="EAL"/>
    <property type="match status" value="1"/>
</dbReference>
<dbReference type="InterPro" id="IPR001633">
    <property type="entry name" value="EAL_dom"/>
</dbReference>
<dbReference type="OrthoDB" id="442691at2"/>
<organism evidence="2 3">
    <name type="scientific">Stenomitos frigidus ULC18</name>
    <dbReference type="NCBI Taxonomy" id="2107698"/>
    <lineage>
        <taxon>Bacteria</taxon>
        <taxon>Bacillati</taxon>
        <taxon>Cyanobacteriota</taxon>
        <taxon>Cyanophyceae</taxon>
        <taxon>Leptolyngbyales</taxon>
        <taxon>Leptolyngbyaceae</taxon>
        <taxon>Stenomitos</taxon>
    </lineage>
</organism>
<comment type="caution">
    <text evidence="2">The sequence shown here is derived from an EMBL/GenBank/DDBJ whole genome shotgun (WGS) entry which is preliminary data.</text>
</comment>
<dbReference type="CDD" id="cd01948">
    <property type="entry name" value="EAL"/>
    <property type="match status" value="1"/>
</dbReference>
<dbReference type="SMART" id="SM00052">
    <property type="entry name" value="EAL"/>
    <property type="match status" value="1"/>
</dbReference>
<dbReference type="RefSeq" id="WP_106255211.1">
    <property type="nucleotide sequence ID" value="NZ_CAWNSW010000074.1"/>
</dbReference>
<dbReference type="GO" id="GO:0071111">
    <property type="term" value="F:cyclic-guanylate-specific phosphodiesterase activity"/>
    <property type="evidence" value="ECO:0007669"/>
    <property type="project" value="InterPro"/>
</dbReference>
<dbReference type="AlphaFoldDB" id="A0A2T1EJ75"/>
<reference evidence="2 3" key="2">
    <citation type="submission" date="2018-03" db="EMBL/GenBank/DDBJ databases">
        <title>The ancient ancestry and fast evolution of plastids.</title>
        <authorList>
            <person name="Moore K.R."/>
            <person name="Magnabosco C."/>
            <person name="Momper L."/>
            <person name="Gold D.A."/>
            <person name="Bosak T."/>
            <person name="Fournier G.P."/>
        </authorList>
    </citation>
    <scope>NUCLEOTIDE SEQUENCE [LARGE SCALE GENOMIC DNA]</scope>
    <source>
        <strain evidence="2 3">ULC18</strain>
    </source>
</reference>
<feature type="domain" description="EAL" evidence="1">
    <location>
        <begin position="101"/>
        <end position="362"/>
    </location>
</feature>
<sequence>MALIHPETILTDPLKLIVQPHDLKTVHALDAMGFQPLPLVPQLVYLVTTRSQLAETFLGLSETLSEVSQLHSRYCLTRSPLDSKALLVEFLSAQPLNTITESARYAWFLQVLAKQSFFFKYQPIFDLQRGHVTAYECLARARCEQGRSFSGQQLIDAAQSLKLMREFDDTARVVCIEAIAQLRSTQALRFPDAEPPTFFINVLPNTIIHDPNAFEQTFQQAIDLGLRPQQIVFELTEVESLLHSSELHRMISLLREWGFRFAVDDLCGNVSADHYFMEFQPDVIKIDRQLVSGCGQHPLKQVLLKSLLQSAHELNIEVLAEGLETITDIEFCRTIGIDYGQGFGLALPERTLQTKPLNLLKFAQVS</sequence>
<evidence type="ECO:0000259" key="1">
    <source>
        <dbReference type="PROSITE" id="PS50883"/>
    </source>
</evidence>
<dbReference type="InterPro" id="IPR050706">
    <property type="entry name" value="Cyclic-di-GMP_PDE-like"/>
</dbReference>